<dbReference type="CDD" id="cd02856">
    <property type="entry name" value="E_set_GDE_Isoamylase_N"/>
    <property type="match status" value="1"/>
</dbReference>
<name>A0A5A5RCZ4_MICAE</name>
<evidence type="ECO:0000256" key="2">
    <source>
        <dbReference type="SAM" id="MobiDB-lite"/>
    </source>
</evidence>
<dbReference type="InterPro" id="IPR014756">
    <property type="entry name" value="Ig_E-set"/>
</dbReference>
<feature type="compositionally biased region" description="Polar residues" evidence="2">
    <location>
        <begin position="561"/>
        <end position="580"/>
    </location>
</feature>
<dbReference type="InterPro" id="IPR017853">
    <property type="entry name" value="GH"/>
</dbReference>
<dbReference type="EMBL" id="BHVO01000042">
    <property type="protein sequence ID" value="GCA71031.1"/>
    <property type="molecule type" value="Genomic_DNA"/>
</dbReference>
<dbReference type="GO" id="GO:0019156">
    <property type="term" value="F:isoamylase activity"/>
    <property type="evidence" value="ECO:0007669"/>
    <property type="project" value="UniProtKB-EC"/>
</dbReference>
<dbReference type="Gene3D" id="2.60.40.10">
    <property type="entry name" value="Immunoglobulins"/>
    <property type="match status" value="1"/>
</dbReference>
<dbReference type="Pfam" id="PF21331">
    <property type="entry name" value="Isoamylase_C"/>
    <property type="match status" value="1"/>
</dbReference>
<dbReference type="EC" id="3.2.1.68" evidence="4"/>
<feature type="domain" description="Glycosyl hydrolase family 13 catalytic" evidence="3">
    <location>
        <begin position="235"/>
        <end position="657"/>
    </location>
</feature>
<evidence type="ECO:0000256" key="1">
    <source>
        <dbReference type="ARBA" id="ARBA00008061"/>
    </source>
</evidence>
<dbReference type="AlphaFoldDB" id="A0A5A5RCZ4"/>
<reference evidence="4 5" key="1">
    <citation type="submission" date="2018-09" db="EMBL/GenBank/DDBJ databases">
        <title>Evolutionary history of phycoerythrin pigmentation in the water bloom-forming cyanobacterium Microcystis aeruginosa.</title>
        <authorList>
            <person name="Tanabe Y."/>
            <person name="Tanabe Y."/>
            <person name="Yamaguchi H."/>
        </authorList>
    </citation>
    <scope>NUCLEOTIDE SEQUENCE [LARGE SCALE GENOMIC DNA]</scope>
    <source>
        <strain evidence="4 5">NIES-2519</strain>
    </source>
</reference>
<gene>
    <name evidence="4" type="primary">iam_2</name>
    <name evidence="4" type="ORF">MiYa_02568</name>
</gene>
<accession>A0A5A5RCZ4</accession>
<dbReference type="InterPro" id="IPR006047">
    <property type="entry name" value="GH13_cat_dom"/>
</dbReference>
<dbReference type="InterPro" id="IPR013783">
    <property type="entry name" value="Ig-like_fold"/>
</dbReference>
<keyword evidence="4" id="KW-0378">Hydrolase</keyword>
<evidence type="ECO:0000259" key="3">
    <source>
        <dbReference type="SMART" id="SM00642"/>
    </source>
</evidence>
<dbReference type="Gene3D" id="3.20.20.80">
    <property type="entry name" value="Glycosidases"/>
    <property type="match status" value="1"/>
</dbReference>
<dbReference type="InterPro" id="IPR013780">
    <property type="entry name" value="Glyco_hydro_b"/>
</dbReference>
<keyword evidence="4" id="KW-0326">Glycosidase</keyword>
<dbReference type="GO" id="GO:0005975">
    <property type="term" value="P:carbohydrate metabolic process"/>
    <property type="evidence" value="ECO:0007669"/>
    <property type="project" value="InterPro"/>
</dbReference>
<dbReference type="SUPFAM" id="SSF81296">
    <property type="entry name" value="E set domains"/>
    <property type="match status" value="1"/>
</dbReference>
<dbReference type="Pfam" id="PF00128">
    <property type="entry name" value="Alpha-amylase"/>
    <property type="match status" value="1"/>
</dbReference>
<evidence type="ECO:0000313" key="4">
    <source>
        <dbReference type="EMBL" id="GCA71031.1"/>
    </source>
</evidence>
<feature type="region of interest" description="Disordered" evidence="2">
    <location>
        <begin position="561"/>
        <end position="589"/>
    </location>
</feature>
<dbReference type="SMART" id="SM00642">
    <property type="entry name" value="Aamy"/>
    <property type="match status" value="1"/>
</dbReference>
<sequence length="788" mass="87772">MNYARLSLAWHPHSNNRGKFSSPKHWLLAALLSLVLSFAIPSLIEPALAVGANNLGATFDATQNNVTFRVYSNAATHLEVWLYDQNLGAAEKFKLPLTQDSSSKIWSVSVPVSTLKANGITDTIYYGYRAWGPNWTYDPSWTQGSTVGFVRDVDGQGNRFNPNKLLLDPYAVEVSHDRLIPTATGQTNGGIYVSGPEYRAFDTGSQAPKGIVLPLAQADIGNKPTRPFKDEIIYEVHLRGLTENDPDIPENLRGTYAGAALKAKYLKDLGVTAVEFLPLQSMQNDTNDVIASTAGDNYWGYDPYNYFAADRRYAADKTPGGPTQEFQQMTKAFHEQGLKVYVDVVYNHTGEEGVDSTGNISPIFTMRGLDNPTYYELSNDVRYYYSDNGVGPNLNTGNPVVRDLIIDSLAYWKDTLGVDGFRFDLAPVIGNDCQRGCFQFNKFNPENALNRMVKELPVRPANGGNGADLIAEPWAVTNYQMGNFPSGWAEWNDKFRDSFRKVQNRLGVENVPPNELATRFAGSRDLFQDDGRKPWHSVNFIVAHDGFTLRDVYNCNQKTNSQLTWDQGPSDGGTDNNLSWDQGGDPSLQRQATRTALALEMLSAGVPMMTGGDEMYRTQYCNNNMYNVDSAANWLDYDNIKEYPHFFNYSQKLLAFRNAHPALRPADFFRGIDNNGNGLKDLTWLRSDGNEPDSNYFSDPNQHFLAYRLDGSELGDGGQSIYVAYNSWSGNIQATLPPNLPGKQWYRVADTAGFMESQDNFNAPGAEELLTGSTYDVNGRSLVLLIEK</sequence>
<dbReference type="CDD" id="cd11326">
    <property type="entry name" value="AmyAc_Glg_debranch"/>
    <property type="match status" value="1"/>
</dbReference>
<dbReference type="SUPFAM" id="SSF51445">
    <property type="entry name" value="(Trans)glycosidases"/>
    <property type="match status" value="1"/>
</dbReference>
<dbReference type="Proteomes" id="UP000323569">
    <property type="component" value="Unassembled WGS sequence"/>
</dbReference>
<comment type="similarity">
    <text evidence="1">Belongs to the glycosyl hydrolase 13 family.</text>
</comment>
<dbReference type="Pfam" id="PF02922">
    <property type="entry name" value="CBM_48"/>
    <property type="match status" value="1"/>
</dbReference>
<dbReference type="Gene3D" id="2.60.40.1180">
    <property type="entry name" value="Golgi alpha-mannosidase II"/>
    <property type="match status" value="1"/>
</dbReference>
<dbReference type="PANTHER" id="PTHR43002">
    <property type="entry name" value="GLYCOGEN DEBRANCHING ENZYME"/>
    <property type="match status" value="1"/>
</dbReference>
<protein>
    <submittedName>
        <fullName evidence="4">Isoamylase</fullName>
        <ecNumber evidence="4">3.2.1.68</ecNumber>
    </submittedName>
</protein>
<dbReference type="InterPro" id="IPR048644">
    <property type="entry name" value="Isoamylase_C"/>
</dbReference>
<comment type="caution">
    <text evidence="4">The sequence shown here is derived from an EMBL/GenBank/DDBJ whole genome shotgun (WGS) entry which is preliminary data.</text>
</comment>
<dbReference type="SUPFAM" id="SSF51011">
    <property type="entry name" value="Glycosyl hydrolase domain"/>
    <property type="match status" value="1"/>
</dbReference>
<dbReference type="InterPro" id="IPR004193">
    <property type="entry name" value="Glyco_hydro_13_N"/>
</dbReference>
<organism evidence="4 5">
    <name type="scientific">Microcystis aeruginosa NIES-2519</name>
    <dbReference type="NCBI Taxonomy" id="2303981"/>
    <lineage>
        <taxon>Bacteria</taxon>
        <taxon>Bacillati</taxon>
        <taxon>Cyanobacteriota</taxon>
        <taxon>Cyanophyceae</taxon>
        <taxon>Oscillatoriophycideae</taxon>
        <taxon>Chroococcales</taxon>
        <taxon>Microcystaceae</taxon>
        <taxon>Microcystis</taxon>
    </lineage>
</organism>
<proteinExistence type="inferred from homology"/>
<evidence type="ECO:0000313" key="5">
    <source>
        <dbReference type="Proteomes" id="UP000323569"/>
    </source>
</evidence>
<dbReference type="InterPro" id="IPR044505">
    <property type="entry name" value="GlgX_Isoamylase_N_E_set"/>
</dbReference>
<dbReference type="RefSeq" id="WP_253852045.1">
    <property type="nucleotide sequence ID" value="NZ_BHVO01000042.1"/>
</dbReference>